<dbReference type="AlphaFoldDB" id="A0A6A6GY36"/>
<keyword evidence="7" id="KW-0503">Monooxygenase</keyword>
<dbReference type="InterPro" id="IPR017972">
    <property type="entry name" value="Cyt_P450_CS"/>
</dbReference>
<comment type="cofactor">
    <cofactor evidence="1 6">
        <name>heme</name>
        <dbReference type="ChEBI" id="CHEBI:30413"/>
    </cofactor>
</comment>
<comment type="similarity">
    <text evidence="2 7">Belongs to the cytochrome P450 family.</text>
</comment>
<organism evidence="9 10">
    <name type="scientific">Viridothelium virens</name>
    <name type="common">Speckled blister lichen</name>
    <name type="synonym">Trypethelium virens</name>
    <dbReference type="NCBI Taxonomy" id="1048519"/>
    <lineage>
        <taxon>Eukaryota</taxon>
        <taxon>Fungi</taxon>
        <taxon>Dikarya</taxon>
        <taxon>Ascomycota</taxon>
        <taxon>Pezizomycotina</taxon>
        <taxon>Dothideomycetes</taxon>
        <taxon>Dothideomycetes incertae sedis</taxon>
        <taxon>Trypetheliales</taxon>
        <taxon>Trypetheliaceae</taxon>
        <taxon>Viridothelium</taxon>
    </lineage>
</organism>
<protein>
    <submittedName>
        <fullName evidence="9">Cytochrome P450</fullName>
    </submittedName>
</protein>
<dbReference type="OrthoDB" id="1470350at2759"/>
<keyword evidence="3 6" id="KW-0479">Metal-binding</keyword>
<dbReference type="InterPro" id="IPR002401">
    <property type="entry name" value="Cyt_P450_E_grp-I"/>
</dbReference>
<dbReference type="CDD" id="cd11059">
    <property type="entry name" value="CYP_fungal"/>
    <property type="match status" value="1"/>
</dbReference>
<dbReference type="Proteomes" id="UP000800092">
    <property type="component" value="Unassembled WGS sequence"/>
</dbReference>
<name>A0A6A6GY36_VIRVR</name>
<evidence type="ECO:0000256" key="8">
    <source>
        <dbReference type="SAM" id="SignalP"/>
    </source>
</evidence>
<dbReference type="GO" id="GO:0004497">
    <property type="term" value="F:monooxygenase activity"/>
    <property type="evidence" value="ECO:0007669"/>
    <property type="project" value="UniProtKB-KW"/>
</dbReference>
<dbReference type="GO" id="GO:0005506">
    <property type="term" value="F:iron ion binding"/>
    <property type="evidence" value="ECO:0007669"/>
    <property type="project" value="InterPro"/>
</dbReference>
<dbReference type="PRINTS" id="PR00385">
    <property type="entry name" value="P450"/>
</dbReference>
<dbReference type="InterPro" id="IPR001128">
    <property type="entry name" value="Cyt_P450"/>
</dbReference>
<evidence type="ECO:0000313" key="10">
    <source>
        <dbReference type="Proteomes" id="UP000800092"/>
    </source>
</evidence>
<accession>A0A6A6GY36</accession>
<dbReference type="InterPro" id="IPR050121">
    <property type="entry name" value="Cytochrome_P450_monoxygenase"/>
</dbReference>
<dbReference type="GO" id="GO:0020037">
    <property type="term" value="F:heme binding"/>
    <property type="evidence" value="ECO:0007669"/>
    <property type="project" value="InterPro"/>
</dbReference>
<dbReference type="PANTHER" id="PTHR24305">
    <property type="entry name" value="CYTOCHROME P450"/>
    <property type="match status" value="1"/>
</dbReference>
<keyword evidence="10" id="KW-1185">Reference proteome</keyword>
<evidence type="ECO:0000256" key="3">
    <source>
        <dbReference type="ARBA" id="ARBA00022723"/>
    </source>
</evidence>
<evidence type="ECO:0000256" key="4">
    <source>
        <dbReference type="ARBA" id="ARBA00023002"/>
    </source>
</evidence>
<dbReference type="EMBL" id="ML991844">
    <property type="protein sequence ID" value="KAF2230263.1"/>
    <property type="molecule type" value="Genomic_DNA"/>
</dbReference>
<evidence type="ECO:0000256" key="2">
    <source>
        <dbReference type="ARBA" id="ARBA00010617"/>
    </source>
</evidence>
<evidence type="ECO:0000256" key="6">
    <source>
        <dbReference type="PIRSR" id="PIRSR602401-1"/>
    </source>
</evidence>
<evidence type="ECO:0000256" key="1">
    <source>
        <dbReference type="ARBA" id="ARBA00001971"/>
    </source>
</evidence>
<dbReference type="PRINTS" id="PR00463">
    <property type="entry name" value="EP450I"/>
</dbReference>
<sequence length="479" mass="54337">MDLLALAAICAAGLLLLFHSLQTLLQGVRNPLSSIPGPWFTRWTGLVTTYHWLKGNRAKYVHSLHQEYVHVNDVEAARTIHKVSGGYLKSEWYRRFAPAMNHSVFSTVDPEYHSRHRRLLSSPLSDQSLRSMEATIRKRIDLAIQSMQEESKTRGVTDIYKWWIFLATDVIGELTFGDSFRMLEQGKKNQYSLDLEKTAKTSSLRATFPTLVKFARLSPIPIPVFKEVANASQRTFNYANESIQRHKRLVASEPATSNRTLFTKLFQAGEEGLPDHEILSEAQTYIVAGSDTTANTLTYLVWSVCRHPEIKQRLVQELATLPEGFSDQDTRSCEFLQYVIQETLRLFSAAPSALPRVVPDGGRNLAGYWLPGGATVSTQAYSLHRDPLLFPEPESFNPSRWEKARKEMRDAFMPFGGGSRICIGLNLAQMELRIATAHFFRSFPNAKVTRAENFGEEDMDPMIYFLLIPKGKRCLIQLS</sequence>
<evidence type="ECO:0000256" key="5">
    <source>
        <dbReference type="ARBA" id="ARBA00023004"/>
    </source>
</evidence>
<evidence type="ECO:0000313" key="9">
    <source>
        <dbReference type="EMBL" id="KAF2230263.1"/>
    </source>
</evidence>
<proteinExistence type="inferred from homology"/>
<gene>
    <name evidence="9" type="ORF">EV356DRAFT_526824</name>
</gene>
<feature type="signal peptide" evidence="8">
    <location>
        <begin position="1"/>
        <end position="27"/>
    </location>
</feature>
<dbReference type="PROSITE" id="PS00086">
    <property type="entry name" value="CYTOCHROME_P450"/>
    <property type="match status" value="1"/>
</dbReference>
<dbReference type="Pfam" id="PF00067">
    <property type="entry name" value="p450"/>
    <property type="match status" value="1"/>
</dbReference>
<keyword evidence="5 6" id="KW-0408">Iron</keyword>
<dbReference type="Gene3D" id="1.10.630.10">
    <property type="entry name" value="Cytochrome P450"/>
    <property type="match status" value="1"/>
</dbReference>
<keyword evidence="8" id="KW-0732">Signal</keyword>
<keyword evidence="6 7" id="KW-0349">Heme</keyword>
<dbReference type="PANTHER" id="PTHR24305:SF96">
    <property type="entry name" value="CYTOCHROME P450 MONOOXYGENASE STCB-RELATED"/>
    <property type="match status" value="1"/>
</dbReference>
<evidence type="ECO:0000256" key="7">
    <source>
        <dbReference type="RuleBase" id="RU000461"/>
    </source>
</evidence>
<dbReference type="GO" id="GO:0016705">
    <property type="term" value="F:oxidoreductase activity, acting on paired donors, with incorporation or reduction of molecular oxygen"/>
    <property type="evidence" value="ECO:0007669"/>
    <property type="project" value="InterPro"/>
</dbReference>
<feature type="chain" id="PRO_5025449284" evidence="8">
    <location>
        <begin position="28"/>
        <end position="479"/>
    </location>
</feature>
<dbReference type="SUPFAM" id="SSF48264">
    <property type="entry name" value="Cytochrome P450"/>
    <property type="match status" value="1"/>
</dbReference>
<reference evidence="9" key="1">
    <citation type="journal article" date="2020" name="Stud. Mycol.">
        <title>101 Dothideomycetes genomes: a test case for predicting lifestyles and emergence of pathogens.</title>
        <authorList>
            <person name="Haridas S."/>
            <person name="Albert R."/>
            <person name="Binder M."/>
            <person name="Bloem J."/>
            <person name="Labutti K."/>
            <person name="Salamov A."/>
            <person name="Andreopoulos B."/>
            <person name="Baker S."/>
            <person name="Barry K."/>
            <person name="Bills G."/>
            <person name="Bluhm B."/>
            <person name="Cannon C."/>
            <person name="Castanera R."/>
            <person name="Culley D."/>
            <person name="Daum C."/>
            <person name="Ezra D."/>
            <person name="Gonzalez J."/>
            <person name="Henrissat B."/>
            <person name="Kuo A."/>
            <person name="Liang C."/>
            <person name="Lipzen A."/>
            <person name="Lutzoni F."/>
            <person name="Magnuson J."/>
            <person name="Mondo S."/>
            <person name="Nolan M."/>
            <person name="Ohm R."/>
            <person name="Pangilinan J."/>
            <person name="Park H.-J."/>
            <person name="Ramirez L."/>
            <person name="Alfaro M."/>
            <person name="Sun H."/>
            <person name="Tritt A."/>
            <person name="Yoshinaga Y."/>
            <person name="Zwiers L.-H."/>
            <person name="Turgeon B."/>
            <person name="Goodwin S."/>
            <person name="Spatafora J."/>
            <person name="Crous P."/>
            <person name="Grigoriev I."/>
        </authorList>
    </citation>
    <scope>NUCLEOTIDE SEQUENCE</scope>
    <source>
        <strain evidence="9">Tuck. ex Michener</strain>
    </source>
</reference>
<feature type="binding site" description="axial binding residue" evidence="6">
    <location>
        <position position="422"/>
    </location>
    <ligand>
        <name>heme</name>
        <dbReference type="ChEBI" id="CHEBI:30413"/>
    </ligand>
    <ligandPart>
        <name>Fe</name>
        <dbReference type="ChEBI" id="CHEBI:18248"/>
    </ligandPart>
</feature>
<keyword evidence="4 7" id="KW-0560">Oxidoreductase</keyword>
<dbReference type="InterPro" id="IPR036396">
    <property type="entry name" value="Cyt_P450_sf"/>
</dbReference>